<organism evidence="3 4">
    <name type="scientific">Achromobacter anxifer</name>
    <dbReference type="NCBI Taxonomy" id="1287737"/>
    <lineage>
        <taxon>Bacteria</taxon>
        <taxon>Pseudomonadati</taxon>
        <taxon>Pseudomonadota</taxon>
        <taxon>Betaproteobacteria</taxon>
        <taxon>Burkholderiales</taxon>
        <taxon>Alcaligenaceae</taxon>
        <taxon>Achromobacter</taxon>
    </lineage>
</organism>
<proteinExistence type="inferred from homology"/>
<dbReference type="SUPFAM" id="SSF53850">
    <property type="entry name" value="Periplasmic binding protein-like II"/>
    <property type="match status" value="1"/>
</dbReference>
<dbReference type="CDD" id="cd07012">
    <property type="entry name" value="PBP2_Bug_TTT"/>
    <property type="match status" value="1"/>
</dbReference>
<accession>A0A6S7DPT8</accession>
<name>A0A6S7DPT8_9BURK</name>
<dbReference type="EMBL" id="CADILG010000018">
    <property type="protein sequence ID" value="CAB3871923.1"/>
    <property type="molecule type" value="Genomic_DNA"/>
</dbReference>
<dbReference type="InterPro" id="IPR005064">
    <property type="entry name" value="BUG"/>
</dbReference>
<dbReference type="PANTHER" id="PTHR42928:SF5">
    <property type="entry name" value="BLR1237 PROTEIN"/>
    <property type="match status" value="1"/>
</dbReference>
<comment type="similarity">
    <text evidence="1">Belongs to the UPF0065 (bug) family.</text>
</comment>
<evidence type="ECO:0000256" key="1">
    <source>
        <dbReference type="ARBA" id="ARBA00006987"/>
    </source>
</evidence>
<sequence length="324" mass="34070">MHAPFLRARLAPLALSLSFALAGPSQAAAWPDRPITLVVPFGAGGITDLTARTVAKQLQAELGKPVVVENKPGAGGNIAADIVARAKPDGYTLMVITNGMVAVNPLIHKQLNYDALKDFAYISMIANTPLALVVPENSQIQDLPALISRARSRPDAISFASSGQGTSIHQVFALMQQQTGTTLMHVPYKSGAEAATALLSGVVDVTAVETVVVGPFIQSGKMRALGVTSAQRVPNLPEVPAARESLGADFDVGSISGLVAPAATPEDILARLESAMQAVAQSDGMAQLYAQGSQPMPAGSRLFLERMRQEEKKWRQVFSAEPGK</sequence>
<feature type="chain" id="PRO_5028818723" description="Tripartite tricarboxylate transporter receptor protein" evidence="2">
    <location>
        <begin position="28"/>
        <end position="324"/>
    </location>
</feature>
<dbReference type="Gene3D" id="3.40.190.10">
    <property type="entry name" value="Periplasmic binding protein-like II"/>
    <property type="match status" value="1"/>
</dbReference>
<dbReference type="AlphaFoldDB" id="A0A6S7DPT8"/>
<dbReference type="Gene3D" id="3.40.190.150">
    <property type="entry name" value="Bordetella uptake gene, domain 1"/>
    <property type="match status" value="1"/>
</dbReference>
<gene>
    <name evidence="3" type="ORF">LMG26858_02774</name>
</gene>
<dbReference type="PANTHER" id="PTHR42928">
    <property type="entry name" value="TRICARBOXYLATE-BINDING PROTEIN"/>
    <property type="match status" value="1"/>
</dbReference>
<dbReference type="PIRSF" id="PIRSF017082">
    <property type="entry name" value="YflP"/>
    <property type="match status" value="1"/>
</dbReference>
<reference evidence="3 4" key="1">
    <citation type="submission" date="2020-04" db="EMBL/GenBank/DDBJ databases">
        <authorList>
            <person name="De Canck E."/>
        </authorList>
    </citation>
    <scope>NUCLEOTIDE SEQUENCE [LARGE SCALE GENOMIC DNA]</scope>
    <source>
        <strain evidence="3 4">LMG 26858</strain>
    </source>
</reference>
<keyword evidence="2" id="KW-0732">Signal</keyword>
<evidence type="ECO:0008006" key="5">
    <source>
        <dbReference type="Google" id="ProtNLM"/>
    </source>
</evidence>
<dbReference type="RefSeq" id="WP_175207618.1">
    <property type="nucleotide sequence ID" value="NZ_CADILG010000018.1"/>
</dbReference>
<evidence type="ECO:0000256" key="2">
    <source>
        <dbReference type="SAM" id="SignalP"/>
    </source>
</evidence>
<keyword evidence="4" id="KW-1185">Reference proteome</keyword>
<evidence type="ECO:0000313" key="3">
    <source>
        <dbReference type="EMBL" id="CAB3871923.1"/>
    </source>
</evidence>
<evidence type="ECO:0000313" key="4">
    <source>
        <dbReference type="Proteomes" id="UP000494117"/>
    </source>
</evidence>
<dbReference type="Pfam" id="PF03401">
    <property type="entry name" value="TctC"/>
    <property type="match status" value="1"/>
</dbReference>
<dbReference type="InterPro" id="IPR042100">
    <property type="entry name" value="Bug_dom1"/>
</dbReference>
<dbReference type="Proteomes" id="UP000494117">
    <property type="component" value="Unassembled WGS sequence"/>
</dbReference>
<protein>
    <recommendedName>
        <fullName evidence="5">Tripartite tricarboxylate transporter receptor protein</fullName>
    </recommendedName>
</protein>
<feature type="signal peptide" evidence="2">
    <location>
        <begin position="1"/>
        <end position="27"/>
    </location>
</feature>